<reference evidence="2 3" key="1">
    <citation type="submission" date="2022-01" db="EMBL/GenBank/DDBJ databases">
        <title>A chromosomal length assembly of Cordylochernes scorpioides.</title>
        <authorList>
            <person name="Zeh D."/>
            <person name="Zeh J."/>
        </authorList>
    </citation>
    <scope>NUCLEOTIDE SEQUENCE [LARGE SCALE GENOMIC DNA]</scope>
    <source>
        <strain evidence="2">IN4F17</strain>
        <tissue evidence="2">Whole Body</tissue>
    </source>
</reference>
<evidence type="ECO:0000313" key="3">
    <source>
        <dbReference type="Proteomes" id="UP001235939"/>
    </source>
</evidence>
<evidence type="ECO:0000313" key="2">
    <source>
        <dbReference type="EMBL" id="UYV66208.1"/>
    </source>
</evidence>
<dbReference type="EMBL" id="CP092866">
    <property type="protein sequence ID" value="UYV66208.1"/>
    <property type="molecule type" value="Genomic_DNA"/>
</dbReference>
<feature type="compositionally biased region" description="Basic residues" evidence="1">
    <location>
        <begin position="192"/>
        <end position="201"/>
    </location>
</feature>
<dbReference type="Proteomes" id="UP001235939">
    <property type="component" value="Chromosome 04"/>
</dbReference>
<protein>
    <submittedName>
        <fullName evidence="2">Uncharacterized protein</fullName>
    </submittedName>
</protein>
<organism evidence="2 3">
    <name type="scientific">Cordylochernes scorpioides</name>
    <dbReference type="NCBI Taxonomy" id="51811"/>
    <lineage>
        <taxon>Eukaryota</taxon>
        <taxon>Metazoa</taxon>
        <taxon>Ecdysozoa</taxon>
        <taxon>Arthropoda</taxon>
        <taxon>Chelicerata</taxon>
        <taxon>Arachnida</taxon>
        <taxon>Pseudoscorpiones</taxon>
        <taxon>Cheliferoidea</taxon>
        <taxon>Chernetidae</taxon>
        <taxon>Cordylochernes</taxon>
    </lineage>
</organism>
<feature type="region of interest" description="Disordered" evidence="1">
    <location>
        <begin position="104"/>
        <end position="225"/>
    </location>
</feature>
<proteinExistence type="predicted"/>
<feature type="compositionally biased region" description="Basic residues" evidence="1">
    <location>
        <begin position="138"/>
        <end position="147"/>
    </location>
</feature>
<evidence type="ECO:0000256" key="1">
    <source>
        <dbReference type="SAM" id="MobiDB-lite"/>
    </source>
</evidence>
<sequence>MEISHSYFLTFYRTNTNIHYLLQDFCGDPGCVIDPPSGPVFLQHRSHRQGLAARKRPMLPNLQKPQAYRGFSQVQARIPQARFCASGSRTVSPLDQARYRAGRCPRQTRPGTVPDGVPARPGQVPCRTVSPPDQAKYRAGRCPRRTRPGTVPDGVPARPGQVPCRTVSPPDQAKYRAGRCPRRTRPDQARYRAGRCPRRTRLGTVPGGVPAGPGQVPCRTVSPPDQARIPSKSWNFVPSTIASSFLRREERLCRRIVYRDIVIFEGSLGFDTAVESWSQSPKM</sequence>
<name>A0ABY6KEI0_9ARAC</name>
<keyword evidence="3" id="KW-1185">Reference proteome</keyword>
<gene>
    <name evidence="2" type="ORF">LAZ67_4000756</name>
</gene>
<accession>A0ABY6KEI0</accession>